<name>A0A9P4DTT3_BACOV</name>
<dbReference type="EMBL" id="VWLB01000048">
    <property type="protein sequence ID" value="KAA3924100.1"/>
    <property type="molecule type" value="Genomic_DNA"/>
</dbReference>
<proteinExistence type="predicted"/>
<reference evidence="1 2" key="1">
    <citation type="journal article" date="2019" name="Nat. Med.">
        <title>A library of human gut bacterial isolates paired with longitudinal multiomics data enables mechanistic microbiome research.</title>
        <authorList>
            <person name="Poyet M."/>
            <person name="Groussin M."/>
            <person name="Gibbons S.M."/>
            <person name="Avila-Pacheco J."/>
            <person name="Jiang X."/>
            <person name="Kearney S.M."/>
            <person name="Perrotta A.R."/>
            <person name="Berdy B."/>
            <person name="Zhao S."/>
            <person name="Lieberman T.D."/>
            <person name="Swanson P.K."/>
            <person name="Smith M."/>
            <person name="Roesemann S."/>
            <person name="Alexander J.E."/>
            <person name="Rich S.A."/>
            <person name="Livny J."/>
            <person name="Vlamakis H."/>
            <person name="Clish C."/>
            <person name="Bullock K."/>
            <person name="Deik A."/>
            <person name="Scott J."/>
            <person name="Pierce K.A."/>
            <person name="Xavier R.J."/>
            <person name="Alm E.J."/>
        </authorList>
    </citation>
    <scope>NUCLEOTIDE SEQUENCE [LARGE SCALE GENOMIC DNA]</scope>
    <source>
        <strain evidence="1 2">BIOML-A160</strain>
    </source>
</reference>
<dbReference type="Proteomes" id="UP000365824">
    <property type="component" value="Unassembled WGS sequence"/>
</dbReference>
<gene>
    <name evidence="1" type="ORF">F3F25_22965</name>
</gene>
<evidence type="ECO:0000313" key="1">
    <source>
        <dbReference type="EMBL" id="KAA3924100.1"/>
    </source>
</evidence>
<evidence type="ECO:0000313" key="2">
    <source>
        <dbReference type="Proteomes" id="UP000365824"/>
    </source>
</evidence>
<organism evidence="1 2">
    <name type="scientific">Bacteroides ovatus</name>
    <dbReference type="NCBI Taxonomy" id="28116"/>
    <lineage>
        <taxon>Bacteria</taxon>
        <taxon>Pseudomonadati</taxon>
        <taxon>Bacteroidota</taxon>
        <taxon>Bacteroidia</taxon>
        <taxon>Bacteroidales</taxon>
        <taxon>Bacteroidaceae</taxon>
        <taxon>Bacteroides</taxon>
    </lineage>
</organism>
<dbReference type="AlphaFoldDB" id="A0A9P4DTT3"/>
<accession>A0A9P4DTT3</accession>
<sequence>MYEGLKVNFWLWHIVGGVYGYKELIRLPRKQKKALKKSILQDIITVDRTYVKECPRPKKLPTFSYKQISNEEENSNNIGDSSF</sequence>
<protein>
    <submittedName>
        <fullName evidence="1">Uncharacterized protein</fullName>
    </submittedName>
</protein>
<comment type="caution">
    <text evidence="1">The sequence shown here is derived from an EMBL/GenBank/DDBJ whole genome shotgun (WGS) entry which is preliminary data.</text>
</comment>